<feature type="region of interest" description="Disordered" evidence="7">
    <location>
        <begin position="701"/>
        <end position="734"/>
    </location>
</feature>
<dbReference type="Gene3D" id="3.40.50.300">
    <property type="entry name" value="P-loop containing nucleotide triphosphate hydrolases"/>
    <property type="match status" value="2"/>
</dbReference>
<dbReference type="Pfam" id="PF02463">
    <property type="entry name" value="SMC_N"/>
    <property type="match status" value="1"/>
</dbReference>
<feature type="compositionally biased region" description="Basic and acidic residues" evidence="7">
    <location>
        <begin position="798"/>
        <end position="809"/>
    </location>
</feature>
<feature type="coiled-coil region" evidence="6">
    <location>
        <begin position="167"/>
        <end position="201"/>
    </location>
</feature>
<dbReference type="Gene3D" id="3.30.70.1620">
    <property type="match status" value="1"/>
</dbReference>
<feature type="compositionally biased region" description="Basic and acidic residues" evidence="7">
    <location>
        <begin position="701"/>
        <end position="731"/>
    </location>
</feature>
<feature type="region of interest" description="Disordered" evidence="7">
    <location>
        <begin position="783"/>
        <end position="809"/>
    </location>
</feature>
<dbReference type="PANTHER" id="PTHR43977">
    <property type="entry name" value="STRUCTURAL MAINTENANCE OF CHROMOSOMES PROTEIN 3"/>
    <property type="match status" value="1"/>
</dbReference>
<comment type="domain">
    <text evidence="6">Contains large globular domains required for ATP hydrolysis at each terminus and a third globular domain forming a flexible hinge near the middle of the molecule. These domains are separated by coiled-coil structures.</text>
</comment>
<organism evidence="9 10">
    <name type="scientific">Paenibacillus hunanensis</name>
    <dbReference type="NCBI Taxonomy" id="539262"/>
    <lineage>
        <taxon>Bacteria</taxon>
        <taxon>Bacillati</taxon>
        <taxon>Bacillota</taxon>
        <taxon>Bacilli</taxon>
        <taxon>Bacillales</taxon>
        <taxon>Paenibacillaceae</taxon>
        <taxon>Paenibacillus</taxon>
    </lineage>
</organism>
<evidence type="ECO:0000256" key="1">
    <source>
        <dbReference type="ARBA" id="ARBA00022490"/>
    </source>
</evidence>
<evidence type="ECO:0000256" key="6">
    <source>
        <dbReference type="HAMAP-Rule" id="MF_01894"/>
    </source>
</evidence>
<evidence type="ECO:0000313" key="9">
    <source>
        <dbReference type="EMBL" id="MDR6244763.1"/>
    </source>
</evidence>
<evidence type="ECO:0000313" key="10">
    <source>
        <dbReference type="Proteomes" id="UP001185028"/>
    </source>
</evidence>
<name>A0ABU1J2Q8_9BACL</name>
<evidence type="ECO:0000259" key="8">
    <source>
        <dbReference type="SMART" id="SM00968"/>
    </source>
</evidence>
<dbReference type="Gene3D" id="1.20.1060.20">
    <property type="match status" value="1"/>
</dbReference>
<feature type="binding site" evidence="6">
    <location>
        <begin position="32"/>
        <end position="39"/>
    </location>
    <ligand>
        <name>ATP</name>
        <dbReference type="ChEBI" id="CHEBI:30616"/>
    </ligand>
</feature>
<dbReference type="RefSeq" id="WP_188776608.1">
    <property type="nucleotide sequence ID" value="NZ_BMMB01000007.1"/>
</dbReference>
<dbReference type="CDD" id="cd03278">
    <property type="entry name" value="ABC_SMC_barmotin"/>
    <property type="match status" value="2"/>
</dbReference>
<dbReference type="InterPro" id="IPR036277">
    <property type="entry name" value="SMC_hinge_sf"/>
</dbReference>
<evidence type="ECO:0000256" key="5">
    <source>
        <dbReference type="ARBA" id="ARBA00023125"/>
    </source>
</evidence>
<comment type="caution">
    <text evidence="9">The sequence shown here is derived from an EMBL/GenBank/DDBJ whole genome shotgun (WGS) entry which is preliminary data.</text>
</comment>
<accession>A0ABU1J2Q8</accession>
<dbReference type="NCBIfam" id="TIGR02168">
    <property type="entry name" value="SMC_prok_B"/>
    <property type="match status" value="1"/>
</dbReference>
<feature type="domain" description="SMC hinge" evidence="8">
    <location>
        <begin position="521"/>
        <end position="640"/>
    </location>
</feature>
<dbReference type="InterPro" id="IPR003395">
    <property type="entry name" value="RecF/RecN/SMC_N"/>
</dbReference>
<proteinExistence type="inferred from homology"/>
<keyword evidence="10" id="KW-1185">Reference proteome</keyword>
<evidence type="ECO:0000256" key="7">
    <source>
        <dbReference type="SAM" id="MobiDB-lite"/>
    </source>
</evidence>
<dbReference type="InterPro" id="IPR011890">
    <property type="entry name" value="SMC_prok"/>
</dbReference>
<feature type="compositionally biased region" description="Polar residues" evidence="7">
    <location>
        <begin position="334"/>
        <end position="343"/>
    </location>
</feature>
<keyword evidence="3 6" id="KW-0067">ATP-binding</keyword>
<comment type="function">
    <text evidence="6">Required for chromosome condensation and partitioning.</text>
</comment>
<feature type="compositionally biased region" description="Basic and acidic residues" evidence="7">
    <location>
        <begin position="876"/>
        <end position="895"/>
    </location>
</feature>
<dbReference type="SMART" id="SM00968">
    <property type="entry name" value="SMC_hinge"/>
    <property type="match status" value="1"/>
</dbReference>
<evidence type="ECO:0000256" key="3">
    <source>
        <dbReference type="ARBA" id="ARBA00022840"/>
    </source>
</evidence>
<dbReference type="SUPFAM" id="SSF75553">
    <property type="entry name" value="Smc hinge domain"/>
    <property type="match status" value="1"/>
</dbReference>
<evidence type="ECO:0000256" key="4">
    <source>
        <dbReference type="ARBA" id="ARBA00023054"/>
    </source>
</evidence>
<dbReference type="InterPro" id="IPR010935">
    <property type="entry name" value="SMC_hinge"/>
</dbReference>
<dbReference type="Proteomes" id="UP001185028">
    <property type="component" value="Unassembled WGS sequence"/>
</dbReference>
<dbReference type="SUPFAM" id="SSF52540">
    <property type="entry name" value="P-loop containing nucleoside triphosphate hydrolases"/>
    <property type="match status" value="2"/>
</dbReference>
<dbReference type="EMBL" id="JAVDQH010000009">
    <property type="protein sequence ID" value="MDR6244763.1"/>
    <property type="molecule type" value="Genomic_DNA"/>
</dbReference>
<dbReference type="InterPro" id="IPR027417">
    <property type="entry name" value="P-loop_NTPase"/>
</dbReference>
<keyword evidence="2 6" id="KW-0547">Nucleotide-binding</keyword>
<feature type="region of interest" description="Disordered" evidence="7">
    <location>
        <begin position="863"/>
        <end position="895"/>
    </location>
</feature>
<dbReference type="HAMAP" id="MF_01894">
    <property type="entry name" value="Smc_prok"/>
    <property type="match status" value="1"/>
</dbReference>
<comment type="similarity">
    <text evidence="6">Belongs to the SMC family.</text>
</comment>
<dbReference type="Pfam" id="PF06470">
    <property type="entry name" value="SMC_hinge"/>
    <property type="match status" value="1"/>
</dbReference>
<evidence type="ECO:0000256" key="2">
    <source>
        <dbReference type="ARBA" id="ARBA00022741"/>
    </source>
</evidence>
<gene>
    <name evidence="6" type="primary">smc</name>
    <name evidence="9" type="ORF">JOC58_002660</name>
</gene>
<keyword evidence="5 6" id="KW-0238">DNA-binding</keyword>
<keyword evidence="1 6" id="KW-0963">Cytoplasm</keyword>
<protein>
    <recommendedName>
        <fullName evidence="6">Chromosome partition protein Smc</fullName>
    </recommendedName>
</protein>
<dbReference type="PIRSF" id="PIRSF005719">
    <property type="entry name" value="SMC"/>
    <property type="match status" value="1"/>
</dbReference>
<comment type="caution">
    <text evidence="6">Lacks conserved residue(s) required for the propagation of feature annotation.</text>
</comment>
<dbReference type="InterPro" id="IPR024704">
    <property type="entry name" value="SMC"/>
</dbReference>
<keyword evidence="4 6" id="KW-0175">Coiled coil</keyword>
<feature type="region of interest" description="Disordered" evidence="7">
    <location>
        <begin position="321"/>
        <end position="343"/>
    </location>
</feature>
<comment type="subunit">
    <text evidence="6">Homodimer.</text>
</comment>
<comment type="subcellular location">
    <subcellularLocation>
        <location evidence="6">Cytoplasm</location>
    </subcellularLocation>
</comment>
<reference evidence="9 10" key="1">
    <citation type="submission" date="2023-07" db="EMBL/GenBank/DDBJ databases">
        <title>Genomic Encyclopedia of Type Strains, Phase IV (KMG-IV): sequencing the most valuable type-strain genomes for metagenomic binning, comparative biology and taxonomic classification.</title>
        <authorList>
            <person name="Goeker M."/>
        </authorList>
    </citation>
    <scope>NUCLEOTIDE SEQUENCE [LARGE SCALE GENOMIC DNA]</scope>
    <source>
        <strain evidence="9 10">DSM 22170</strain>
    </source>
</reference>
<feature type="region of interest" description="Disordered" evidence="7">
    <location>
        <begin position="405"/>
        <end position="429"/>
    </location>
</feature>
<sequence>MFLKRIELSGFKSFADKTEMEFVQGITAVVGPNGSGKSNISDGIRWVLGEQSAKSLRGGKMEDIIFAGSDSRKPVSYSEVSLTLDNEDQALPLDYNEVTITRRVHRSGDSEYLINRQSCRLKDITELFMDTGIGKEAYSIIGQGRIEEILSTRSEDRRGIFEEASGIVKYKSRKKDAVRKLDDTEQNLLRIHDLVHELEDQIGPLREQSEKAIHFKQLKEQLKHKEIGMYVHDIERIHSTWTTAGEQLERYKKTQEALASVVAGHDAKLEDERTALREAEQTVERLQELLLQYSEQAEKAEGQVELLKERRHNLEQNRKQLGVALERSEERTSQRTGETEQLQSKLTELNGQLEQLRSTLNAEEARLNEINGGISQQQEESLKGDLLQLMNDMAQLRNEIRYADQETESTQRRMARAESESGKWREEKQRLEQSKATLTAQLEKFAKDIAGVRTDYIKQSEQLHSLQKSAEQLQASIRQWEQRREALISRRDTMQEMQEDFEGFMLGVKEVLKASRNNTLTGVHGAVAELVRVPEYLEQAMETALGASVQHIVMENEDVSRRAIAFLKQRQLGRATFLPLDVIRPRRIGDNDKRLAEGAEGFVGIGAELVEYDERYASIIGSLIGSVVIAETLEQANRIAAKLGYRYRVVTLEGDVVNAGGSMTGGSQFKKNTNLLGRKRQLDQLGEQIAESEQEIKRIRSEQESVRERLEATESKLDRLRADGDRKRGEEQQTAGELKQLEHEFRHVNEQYELYGQEKTAYTSELDAIAKKRKEAEQKLAELQKQEQKLQNDIQSAEQKRKSNESVKEQLQEQVTDLKIREGKLAQEIFSLEEQMSRTREESQDYGQELESNRAQLATLERDLQKNTTDQQRQQEQLERLRRQRTETGTELEQARAKRLALQQKLEQEENKTREQRSELKAVEDEMRKTEIQVNRLDVELENILAKLQEEYELTYEQAKQRYGLPEDVAATGEEVRGLKRQIVELGDVNLGAIEEYQRVNERYEFLTVQQNDLIEAKTALYQVIKEMDDEMSKRFKHTFDAIRGQFGTVFTKLFGGGRADLILADPERLLETGIDIVAQPPGKKLQNLQLLSGGERALTAMALLFAILQVKPVPFCVLDEVEAALDEANVTRFAQYLREFAGQTQFIVVTHRKGTMEEADVLYGVTMEEGGVSKLVSVRLDDVDEVEIA</sequence>